<comment type="caution">
    <text evidence="2">The sequence shown here is derived from an EMBL/GenBank/DDBJ whole genome shotgun (WGS) entry which is preliminary data.</text>
</comment>
<proteinExistence type="predicted"/>
<reference evidence="2 3" key="1">
    <citation type="submission" date="2023-10" db="EMBL/GenBank/DDBJ databases">
        <title>Development of a sustainable strategy for remediation of hydrocarbon-contaminated territories based on the waste exchange concept.</title>
        <authorList>
            <person name="Krivoruchko A."/>
        </authorList>
    </citation>
    <scope>NUCLEOTIDE SEQUENCE [LARGE SCALE GENOMIC DNA]</scope>
    <source>
        <strain evidence="2 3">IEGM 1323</strain>
    </source>
</reference>
<keyword evidence="3" id="KW-1185">Reference proteome</keyword>
<feature type="signal peptide" evidence="1">
    <location>
        <begin position="1"/>
        <end position="38"/>
    </location>
</feature>
<evidence type="ECO:0000313" key="3">
    <source>
        <dbReference type="Proteomes" id="UP001185755"/>
    </source>
</evidence>
<sequence>MIRMGNITVLRTRGTRRVVTAFAFAAAAALVVPTSASAQPLVPMAPADLPAAPADPAALIAQFLPAPGEPMPNLADIEALASFAPAIVGAAAGPADVGAAPAADLLSQARALLATAQLPEQVKSLLESVITFLDGSGGGGPELPANGPAIAQFLYPTLGRGCISDTADSVGTALAVPGPATLPPPGPAAGQAGFVFTALGTAPIAAEQSAPLTVTWLNIDNRRSGTQDLTGASKINADGPATLSTIADTGPGRVLSVVSGSITTQSKEDPAAAPRSCTFLPTIGTVYVP</sequence>
<feature type="chain" id="PRO_5046275091" description="Secreted protein" evidence="1">
    <location>
        <begin position="39"/>
        <end position="289"/>
    </location>
</feature>
<dbReference type="EMBL" id="JAWLJX010000010">
    <property type="protein sequence ID" value="MDV6264072.1"/>
    <property type="molecule type" value="Genomic_DNA"/>
</dbReference>
<evidence type="ECO:0008006" key="4">
    <source>
        <dbReference type="Google" id="ProtNLM"/>
    </source>
</evidence>
<organism evidence="2 3">
    <name type="scientific">Rhodococcoides yunnanense</name>
    <dbReference type="NCBI Taxonomy" id="278209"/>
    <lineage>
        <taxon>Bacteria</taxon>
        <taxon>Bacillati</taxon>
        <taxon>Actinomycetota</taxon>
        <taxon>Actinomycetes</taxon>
        <taxon>Mycobacteriales</taxon>
        <taxon>Nocardiaceae</taxon>
        <taxon>Rhodococcoides</taxon>
    </lineage>
</organism>
<accession>A0ABU4BIN5</accession>
<dbReference type="Proteomes" id="UP001185755">
    <property type="component" value="Unassembled WGS sequence"/>
</dbReference>
<evidence type="ECO:0000256" key="1">
    <source>
        <dbReference type="SAM" id="SignalP"/>
    </source>
</evidence>
<protein>
    <recommendedName>
        <fullName evidence="4">Secreted protein</fullName>
    </recommendedName>
</protein>
<name>A0ABU4BIN5_9NOCA</name>
<evidence type="ECO:0000313" key="2">
    <source>
        <dbReference type="EMBL" id="MDV6264072.1"/>
    </source>
</evidence>
<gene>
    <name evidence="2" type="ORF">R3P96_22280</name>
</gene>
<keyword evidence="1" id="KW-0732">Signal</keyword>